<organism evidence="1 2">
    <name type="scientific">Euplotes crassus</name>
    <dbReference type="NCBI Taxonomy" id="5936"/>
    <lineage>
        <taxon>Eukaryota</taxon>
        <taxon>Sar</taxon>
        <taxon>Alveolata</taxon>
        <taxon>Ciliophora</taxon>
        <taxon>Intramacronucleata</taxon>
        <taxon>Spirotrichea</taxon>
        <taxon>Hypotrichia</taxon>
        <taxon>Euplotida</taxon>
        <taxon>Euplotidae</taxon>
        <taxon>Moneuplotes</taxon>
    </lineage>
</organism>
<comment type="caution">
    <text evidence="1">The sequence shown here is derived from an EMBL/GenBank/DDBJ whole genome shotgun (WGS) entry which is preliminary data.</text>
</comment>
<dbReference type="EMBL" id="CAMPGE010021270">
    <property type="protein sequence ID" value="CAI2379428.1"/>
    <property type="molecule type" value="Genomic_DNA"/>
</dbReference>
<sequence>MFSILNHAGSKEPPRDLQMWPKYSLRTSGWQNTYKFLANCSRSNFI</sequence>
<dbReference type="AlphaFoldDB" id="A0AAD1XV13"/>
<evidence type="ECO:0000313" key="2">
    <source>
        <dbReference type="Proteomes" id="UP001295684"/>
    </source>
</evidence>
<name>A0AAD1XV13_EUPCR</name>
<reference evidence="1" key="1">
    <citation type="submission" date="2023-07" db="EMBL/GenBank/DDBJ databases">
        <authorList>
            <consortium name="AG Swart"/>
            <person name="Singh M."/>
            <person name="Singh A."/>
            <person name="Seah K."/>
            <person name="Emmerich C."/>
        </authorList>
    </citation>
    <scope>NUCLEOTIDE SEQUENCE</scope>
    <source>
        <strain evidence="1">DP1</strain>
    </source>
</reference>
<protein>
    <submittedName>
        <fullName evidence="1">Uncharacterized protein</fullName>
    </submittedName>
</protein>
<accession>A0AAD1XV13</accession>
<keyword evidence="2" id="KW-1185">Reference proteome</keyword>
<evidence type="ECO:0000313" key="1">
    <source>
        <dbReference type="EMBL" id="CAI2379428.1"/>
    </source>
</evidence>
<dbReference type="Proteomes" id="UP001295684">
    <property type="component" value="Unassembled WGS sequence"/>
</dbReference>
<proteinExistence type="predicted"/>
<gene>
    <name evidence="1" type="ORF">ECRASSUSDP1_LOCUS20838</name>
</gene>